<evidence type="ECO:0000256" key="4">
    <source>
        <dbReference type="ARBA" id="ARBA00023136"/>
    </source>
</evidence>
<feature type="region of interest" description="Disordered" evidence="5">
    <location>
        <begin position="1"/>
        <end position="39"/>
    </location>
</feature>
<dbReference type="GO" id="GO:0016020">
    <property type="term" value="C:membrane"/>
    <property type="evidence" value="ECO:0007669"/>
    <property type="project" value="UniProtKB-SubCell"/>
</dbReference>
<protein>
    <submittedName>
        <fullName evidence="7">Uncharacterized protein</fullName>
    </submittedName>
</protein>
<evidence type="ECO:0000256" key="5">
    <source>
        <dbReference type="SAM" id="MobiDB-lite"/>
    </source>
</evidence>
<proteinExistence type="predicted"/>
<dbReference type="AlphaFoldDB" id="A0AAD2CM55"/>
<keyword evidence="2 6" id="KW-0812">Transmembrane</keyword>
<dbReference type="EMBL" id="CAKOGP040000502">
    <property type="protein sequence ID" value="CAJ1935703.1"/>
    <property type="molecule type" value="Genomic_DNA"/>
</dbReference>
<organism evidence="7 8">
    <name type="scientific">Cylindrotheca closterium</name>
    <dbReference type="NCBI Taxonomy" id="2856"/>
    <lineage>
        <taxon>Eukaryota</taxon>
        <taxon>Sar</taxon>
        <taxon>Stramenopiles</taxon>
        <taxon>Ochrophyta</taxon>
        <taxon>Bacillariophyta</taxon>
        <taxon>Bacillariophyceae</taxon>
        <taxon>Bacillariophycidae</taxon>
        <taxon>Bacillariales</taxon>
        <taxon>Bacillariaceae</taxon>
        <taxon>Cylindrotheca</taxon>
    </lineage>
</organism>
<dbReference type="Pfam" id="PF08507">
    <property type="entry name" value="COPI_assoc"/>
    <property type="match status" value="1"/>
</dbReference>
<comment type="subcellular location">
    <subcellularLocation>
        <location evidence="1">Membrane</location>
        <topology evidence="1">Multi-pass membrane protein</topology>
    </subcellularLocation>
</comment>
<reference evidence="7" key="1">
    <citation type="submission" date="2023-08" db="EMBL/GenBank/DDBJ databases">
        <authorList>
            <person name="Audoor S."/>
            <person name="Bilcke G."/>
        </authorList>
    </citation>
    <scope>NUCLEOTIDE SEQUENCE</scope>
</reference>
<feature type="transmembrane region" description="Helical" evidence="6">
    <location>
        <begin position="50"/>
        <end position="70"/>
    </location>
</feature>
<evidence type="ECO:0000313" key="7">
    <source>
        <dbReference type="EMBL" id="CAJ1935703.1"/>
    </source>
</evidence>
<dbReference type="Proteomes" id="UP001295423">
    <property type="component" value="Unassembled WGS sequence"/>
</dbReference>
<feature type="transmembrane region" description="Helical" evidence="6">
    <location>
        <begin position="122"/>
        <end position="147"/>
    </location>
</feature>
<evidence type="ECO:0000256" key="3">
    <source>
        <dbReference type="ARBA" id="ARBA00022989"/>
    </source>
</evidence>
<keyword evidence="8" id="KW-1185">Reference proteome</keyword>
<evidence type="ECO:0000313" key="8">
    <source>
        <dbReference type="Proteomes" id="UP001295423"/>
    </source>
</evidence>
<keyword evidence="4 6" id="KW-0472">Membrane</keyword>
<keyword evidence="3 6" id="KW-1133">Transmembrane helix</keyword>
<feature type="transmembrane region" description="Helical" evidence="6">
    <location>
        <begin position="153"/>
        <end position="175"/>
    </location>
</feature>
<comment type="caution">
    <text evidence="7">The sequence shown here is derived from an EMBL/GenBank/DDBJ whole genome shotgun (WGS) entry which is preliminary data.</text>
</comment>
<sequence length="201" mass="21891">MSNYDEPTWVNPATNDAPATTEEADTGGHVTAPPTPIEDYKRESKKSLPLMVMSILNIGSAAMMAALGVLTLVEVNKSGSVNNLSEPFLASYMCMFALLLGLYELMWWMPTPNINRVIRKNFGFLYGLLGKGFYLIFVACLCVGLGTDARIKVLNYSTGGCWIAMGLVHVFIVCFRPELAVQYHAPTAGLSSPSDQLTNVV</sequence>
<dbReference type="InterPro" id="IPR013714">
    <property type="entry name" value="Golgi_TVP15"/>
</dbReference>
<evidence type="ECO:0000256" key="2">
    <source>
        <dbReference type="ARBA" id="ARBA00022692"/>
    </source>
</evidence>
<name>A0AAD2CM55_9STRA</name>
<feature type="transmembrane region" description="Helical" evidence="6">
    <location>
        <begin position="90"/>
        <end position="110"/>
    </location>
</feature>
<accession>A0AAD2CM55</accession>
<dbReference type="PANTHER" id="PTHR38894:SF1">
    <property type="entry name" value="TRANSMEMBRANE PROTEIN"/>
    <property type="match status" value="1"/>
</dbReference>
<evidence type="ECO:0000256" key="6">
    <source>
        <dbReference type="SAM" id="Phobius"/>
    </source>
</evidence>
<evidence type="ECO:0000256" key="1">
    <source>
        <dbReference type="ARBA" id="ARBA00004141"/>
    </source>
</evidence>
<dbReference type="PANTHER" id="PTHR38894">
    <property type="entry name" value="TRANSMEMBRANE PROTEIN"/>
    <property type="match status" value="1"/>
</dbReference>
<gene>
    <name evidence="7" type="ORF">CYCCA115_LOCUS4869</name>
</gene>
<feature type="compositionally biased region" description="Polar residues" evidence="5">
    <location>
        <begin position="1"/>
        <end position="18"/>
    </location>
</feature>